<evidence type="ECO:0000313" key="2">
    <source>
        <dbReference type="Proteomes" id="UP000290289"/>
    </source>
</evidence>
<proteinExistence type="predicted"/>
<protein>
    <submittedName>
        <fullName evidence="1">Uncharacterized protein</fullName>
    </submittedName>
</protein>
<dbReference type="Proteomes" id="UP000290289">
    <property type="component" value="Chromosome 16"/>
</dbReference>
<reference evidence="1 2" key="1">
    <citation type="submission" date="2018-10" db="EMBL/GenBank/DDBJ databases">
        <title>A high-quality apple genome assembly.</title>
        <authorList>
            <person name="Hu J."/>
        </authorList>
    </citation>
    <scope>NUCLEOTIDE SEQUENCE [LARGE SCALE GENOMIC DNA]</scope>
    <source>
        <strain evidence="2">cv. HFTH1</strain>
        <tissue evidence="1">Young leaf</tissue>
    </source>
</reference>
<keyword evidence="2" id="KW-1185">Reference proteome</keyword>
<gene>
    <name evidence="1" type="ORF">DVH24_013395</name>
</gene>
<dbReference type="AlphaFoldDB" id="A0A498HI32"/>
<evidence type="ECO:0000313" key="1">
    <source>
        <dbReference type="EMBL" id="RXH70649.1"/>
    </source>
</evidence>
<sequence>MACGTQTHDLGNMVGLFETLQHIGDVNIEFVSQGSNLVAYAVVFFTAKHGGLFVWDEISPKFLFNILTTDVNISIRL</sequence>
<organism evidence="1 2">
    <name type="scientific">Malus domestica</name>
    <name type="common">Apple</name>
    <name type="synonym">Pyrus malus</name>
    <dbReference type="NCBI Taxonomy" id="3750"/>
    <lineage>
        <taxon>Eukaryota</taxon>
        <taxon>Viridiplantae</taxon>
        <taxon>Streptophyta</taxon>
        <taxon>Embryophyta</taxon>
        <taxon>Tracheophyta</taxon>
        <taxon>Spermatophyta</taxon>
        <taxon>Magnoliopsida</taxon>
        <taxon>eudicotyledons</taxon>
        <taxon>Gunneridae</taxon>
        <taxon>Pentapetalae</taxon>
        <taxon>rosids</taxon>
        <taxon>fabids</taxon>
        <taxon>Rosales</taxon>
        <taxon>Rosaceae</taxon>
        <taxon>Amygdaloideae</taxon>
        <taxon>Maleae</taxon>
        <taxon>Malus</taxon>
    </lineage>
</organism>
<name>A0A498HI32_MALDO</name>
<accession>A0A498HI32</accession>
<comment type="caution">
    <text evidence="1">The sequence shown here is derived from an EMBL/GenBank/DDBJ whole genome shotgun (WGS) entry which is preliminary data.</text>
</comment>
<dbReference type="EMBL" id="RDQH01000342">
    <property type="protein sequence ID" value="RXH70649.1"/>
    <property type="molecule type" value="Genomic_DNA"/>
</dbReference>